<comment type="caution">
    <text evidence="1">The sequence shown here is derived from an EMBL/GenBank/DDBJ whole genome shotgun (WGS) entry which is preliminary data.</text>
</comment>
<sequence length="54" mass="6387">MREIDHMVKKPDNKPNFYDKTFLNFESISHGCLLKHREIDVWSSKKGKVLVDVI</sequence>
<dbReference type="EMBL" id="BARU01020173">
    <property type="protein sequence ID" value="GAH60753.1"/>
    <property type="molecule type" value="Genomic_DNA"/>
</dbReference>
<reference evidence="1" key="1">
    <citation type="journal article" date="2014" name="Front. Microbiol.">
        <title>High frequency of phylogenetically diverse reductive dehalogenase-homologous genes in deep subseafloor sedimentary metagenomes.</title>
        <authorList>
            <person name="Kawai M."/>
            <person name="Futagami T."/>
            <person name="Toyoda A."/>
            <person name="Takaki Y."/>
            <person name="Nishi S."/>
            <person name="Hori S."/>
            <person name="Arai W."/>
            <person name="Tsubouchi T."/>
            <person name="Morono Y."/>
            <person name="Uchiyama I."/>
            <person name="Ito T."/>
            <person name="Fujiyama A."/>
            <person name="Inagaki F."/>
            <person name="Takami H."/>
        </authorList>
    </citation>
    <scope>NUCLEOTIDE SEQUENCE</scope>
    <source>
        <strain evidence="1">Expedition CK06-06</strain>
    </source>
</reference>
<proteinExistence type="predicted"/>
<accession>X1IT91</accession>
<protein>
    <submittedName>
        <fullName evidence="1">Uncharacterized protein</fullName>
    </submittedName>
</protein>
<evidence type="ECO:0000313" key="1">
    <source>
        <dbReference type="EMBL" id="GAH60753.1"/>
    </source>
</evidence>
<organism evidence="1">
    <name type="scientific">marine sediment metagenome</name>
    <dbReference type="NCBI Taxonomy" id="412755"/>
    <lineage>
        <taxon>unclassified sequences</taxon>
        <taxon>metagenomes</taxon>
        <taxon>ecological metagenomes</taxon>
    </lineage>
</organism>
<dbReference type="AlphaFoldDB" id="X1IT91"/>
<name>X1IT91_9ZZZZ</name>
<gene>
    <name evidence="1" type="ORF">S03H2_33162</name>
</gene>